<evidence type="ECO:0000256" key="1">
    <source>
        <dbReference type="SAM" id="MobiDB-lite"/>
    </source>
</evidence>
<gene>
    <name evidence="3" type="ORF">SAMN04488063_2797</name>
</gene>
<dbReference type="RefSeq" id="WP_092893181.1">
    <property type="nucleotide sequence ID" value="NZ_FOOQ01000003.1"/>
</dbReference>
<dbReference type="InterPro" id="IPR002881">
    <property type="entry name" value="DUF58"/>
</dbReference>
<dbReference type="EMBL" id="FOOQ01000003">
    <property type="protein sequence ID" value="SFG72618.1"/>
    <property type="molecule type" value="Genomic_DNA"/>
</dbReference>
<evidence type="ECO:0000313" key="4">
    <source>
        <dbReference type="Proteomes" id="UP000198876"/>
    </source>
</evidence>
<feature type="domain" description="DUF58" evidence="2">
    <location>
        <begin position="202"/>
        <end position="335"/>
    </location>
</feature>
<organism evidence="3 4">
    <name type="scientific">Halopelagius inordinatus</name>
    <dbReference type="NCBI Taxonomy" id="553467"/>
    <lineage>
        <taxon>Archaea</taxon>
        <taxon>Methanobacteriati</taxon>
        <taxon>Methanobacteriota</taxon>
        <taxon>Stenosarchaea group</taxon>
        <taxon>Halobacteria</taxon>
        <taxon>Halobacteriales</taxon>
        <taxon>Haloferacaceae</taxon>
    </lineage>
</organism>
<accession>A0A1I2U6B7</accession>
<sequence length="493" mass="54289">MRATTRFWGSVALGGTLTALALLLDRPVSLVGAAGIGAWLLARQSRFDRRTRRTMNDLSVSQTSSRERVVKDEPFAVTVEAALDRPSPLDVEIRCDPAVSVSGVSDDERRCELSRGERSATTTMTASGTVAGRVTFGRPEIRLTDPSGLFSKSLVAGEPVEVHIEPRTPRQLHVGAGGEQLTIGYGERDTIHIGSGQESTGVREYVPGDEMRHIDWKATARLNHPHVREYEQQTPRRTALLVDHRASMGVGRPGERKLDYARDLALLLLRDARAHEDPVSLYTVGDEGVTAQQEFGTGTEHYNELRRRLLDLTPTSNPEAADGDQETLTHTARARRLADRFAEGTTPFDRTLRPYVAERDAYVRRLGTQPLFSTVQAHAATLRSSTWTILVTDDSDRAGLRDTVKLARRGDGHVAVFVTPTVLFDGARSADPKSAYRRYREFEQFRQKIANMDGVTAFEVGPGDRIEAILSVGRNASGRPTDGTGRRRAGGVR</sequence>
<dbReference type="AlphaFoldDB" id="A0A1I2U6B7"/>
<feature type="region of interest" description="Disordered" evidence="1">
    <location>
        <begin position="473"/>
        <end position="493"/>
    </location>
</feature>
<evidence type="ECO:0000259" key="2">
    <source>
        <dbReference type="Pfam" id="PF01882"/>
    </source>
</evidence>
<protein>
    <submittedName>
        <fullName evidence="3">Uncharacterized conserved protein, DUF58 family, contains vWF domain</fullName>
    </submittedName>
</protein>
<name>A0A1I2U6B7_9EURY</name>
<dbReference type="OrthoDB" id="3263at2157"/>
<dbReference type="PANTHER" id="PTHR33608">
    <property type="entry name" value="BLL2464 PROTEIN"/>
    <property type="match status" value="1"/>
</dbReference>
<evidence type="ECO:0000313" key="3">
    <source>
        <dbReference type="EMBL" id="SFG72618.1"/>
    </source>
</evidence>
<proteinExistence type="predicted"/>
<dbReference type="Proteomes" id="UP000198876">
    <property type="component" value="Unassembled WGS sequence"/>
</dbReference>
<dbReference type="STRING" id="553467.SAMN04488063_2797"/>
<keyword evidence="4" id="KW-1185">Reference proteome</keyword>
<reference evidence="4" key="1">
    <citation type="submission" date="2016-10" db="EMBL/GenBank/DDBJ databases">
        <authorList>
            <person name="Varghese N."/>
            <person name="Submissions S."/>
        </authorList>
    </citation>
    <scope>NUCLEOTIDE SEQUENCE [LARGE SCALE GENOMIC DNA]</scope>
    <source>
        <strain evidence="4">CGMCC 1.7739</strain>
    </source>
</reference>
<dbReference type="PANTHER" id="PTHR33608:SF6">
    <property type="entry name" value="BLL2464 PROTEIN"/>
    <property type="match status" value="1"/>
</dbReference>
<dbReference type="Pfam" id="PF01882">
    <property type="entry name" value="DUF58"/>
    <property type="match status" value="1"/>
</dbReference>